<evidence type="ECO:0000313" key="1">
    <source>
        <dbReference type="EMBL" id="GAH97571.1"/>
    </source>
</evidence>
<dbReference type="AlphaFoldDB" id="X1JS69"/>
<dbReference type="EMBL" id="BARU01047232">
    <property type="protein sequence ID" value="GAH97571.1"/>
    <property type="molecule type" value="Genomic_DNA"/>
</dbReference>
<comment type="caution">
    <text evidence="1">The sequence shown here is derived from an EMBL/GenBank/DDBJ whole genome shotgun (WGS) entry which is preliminary data.</text>
</comment>
<reference evidence="1" key="1">
    <citation type="journal article" date="2014" name="Front. Microbiol.">
        <title>High frequency of phylogenetically diverse reductive dehalogenase-homologous genes in deep subseafloor sedimentary metagenomes.</title>
        <authorList>
            <person name="Kawai M."/>
            <person name="Futagami T."/>
            <person name="Toyoda A."/>
            <person name="Takaki Y."/>
            <person name="Nishi S."/>
            <person name="Hori S."/>
            <person name="Arai W."/>
            <person name="Tsubouchi T."/>
            <person name="Morono Y."/>
            <person name="Uchiyama I."/>
            <person name="Ito T."/>
            <person name="Fujiyama A."/>
            <person name="Inagaki F."/>
            <person name="Takami H."/>
        </authorList>
    </citation>
    <scope>NUCLEOTIDE SEQUENCE</scope>
    <source>
        <strain evidence="1">Expedition CK06-06</strain>
    </source>
</reference>
<sequence length="83" mass="9692">MNEQELYQSTRAFLHLTFLKYFGNCHLEITAFGKFEEDLKKAIRHDIVFSFLKRGFSPDLAGFIEGEYGAEHFITVEIKSKEI</sequence>
<proteinExistence type="predicted"/>
<feature type="non-terminal residue" evidence="1">
    <location>
        <position position="83"/>
    </location>
</feature>
<organism evidence="1">
    <name type="scientific">marine sediment metagenome</name>
    <dbReference type="NCBI Taxonomy" id="412755"/>
    <lineage>
        <taxon>unclassified sequences</taxon>
        <taxon>metagenomes</taxon>
        <taxon>ecological metagenomes</taxon>
    </lineage>
</organism>
<protein>
    <submittedName>
        <fullName evidence="1">Uncharacterized protein</fullName>
    </submittedName>
</protein>
<name>X1JS69_9ZZZZ</name>
<gene>
    <name evidence="1" type="ORF">S03H2_70866</name>
</gene>
<accession>X1JS69</accession>